<proteinExistence type="predicted"/>
<dbReference type="KEGG" id="ddl:Desdi_2153"/>
<accession>L0F700</accession>
<dbReference type="AlphaFoldDB" id="L0F700"/>
<evidence type="ECO:0000259" key="1">
    <source>
        <dbReference type="Pfam" id="PF02589"/>
    </source>
</evidence>
<evidence type="ECO:0000313" key="3">
    <source>
        <dbReference type="Proteomes" id="UP000010797"/>
    </source>
</evidence>
<name>L0F700_DESDL</name>
<dbReference type="Pfam" id="PF02589">
    <property type="entry name" value="LUD_dom"/>
    <property type="match status" value="1"/>
</dbReference>
<dbReference type="eggNOG" id="COG1556">
    <property type="taxonomic scope" value="Bacteria"/>
</dbReference>
<protein>
    <recommendedName>
        <fullName evidence="1">LUD domain-containing protein</fullName>
    </recommendedName>
</protein>
<organism evidence="2 3">
    <name type="scientific">Desulfitobacterium dichloroeliminans (strain LMG P-21439 / DCA1)</name>
    <dbReference type="NCBI Taxonomy" id="871963"/>
    <lineage>
        <taxon>Bacteria</taxon>
        <taxon>Bacillati</taxon>
        <taxon>Bacillota</taxon>
        <taxon>Clostridia</taxon>
        <taxon>Eubacteriales</taxon>
        <taxon>Desulfitobacteriaceae</taxon>
        <taxon>Desulfitobacterium</taxon>
    </lineage>
</organism>
<reference evidence="3" key="1">
    <citation type="submission" date="2012-02" db="EMBL/GenBank/DDBJ databases">
        <title>Complete sequence of Desulfitobacterium dichloroeliminans LMG P-21439.</title>
        <authorList>
            <person name="Lucas S."/>
            <person name="Han J."/>
            <person name="Lapidus A."/>
            <person name="Cheng J.-F."/>
            <person name="Goodwin L."/>
            <person name="Pitluck S."/>
            <person name="Peters L."/>
            <person name="Ovchinnikova G."/>
            <person name="Teshima H."/>
            <person name="Detter J.C."/>
            <person name="Han C."/>
            <person name="Tapia R."/>
            <person name="Land M."/>
            <person name="Hauser L."/>
            <person name="Kyrpides N."/>
            <person name="Ivanova N."/>
            <person name="Pagani I."/>
            <person name="Kruse T."/>
            <person name="de Vos W.M."/>
            <person name="Boon N."/>
            <person name="Smidt H."/>
            <person name="Woyke T."/>
        </authorList>
    </citation>
    <scope>NUCLEOTIDE SEQUENCE [LARGE SCALE GENOMIC DNA]</scope>
    <source>
        <strain evidence="3">LMG P-21439 / DCA1</strain>
    </source>
</reference>
<dbReference type="Proteomes" id="UP000010797">
    <property type="component" value="Chromosome"/>
</dbReference>
<dbReference type="OrthoDB" id="9794157at2"/>
<dbReference type="EMBL" id="CP003344">
    <property type="protein sequence ID" value="AGA69594.1"/>
    <property type="molecule type" value="Genomic_DNA"/>
</dbReference>
<dbReference type="RefSeq" id="WP_015262574.1">
    <property type="nucleotide sequence ID" value="NC_019903.1"/>
</dbReference>
<dbReference type="InterPro" id="IPR037171">
    <property type="entry name" value="NagB/RpiA_transferase-like"/>
</dbReference>
<dbReference type="STRING" id="871963.Desdi_2153"/>
<dbReference type="SUPFAM" id="SSF100950">
    <property type="entry name" value="NagB/RpiA/CoA transferase-like"/>
    <property type="match status" value="1"/>
</dbReference>
<feature type="domain" description="LUD" evidence="1">
    <location>
        <begin position="9"/>
        <end position="180"/>
    </location>
</feature>
<dbReference type="InterPro" id="IPR003741">
    <property type="entry name" value="LUD_dom"/>
</dbReference>
<dbReference type="PANTHER" id="PTHR43682:SF1">
    <property type="entry name" value="LACTATE UTILIZATION PROTEIN C"/>
    <property type="match status" value="1"/>
</dbReference>
<evidence type="ECO:0000313" key="2">
    <source>
        <dbReference type="EMBL" id="AGA69594.1"/>
    </source>
</evidence>
<dbReference type="InterPro" id="IPR024185">
    <property type="entry name" value="FTHF_cligase-like_sf"/>
</dbReference>
<dbReference type="Gene3D" id="3.40.50.10420">
    <property type="entry name" value="NagB/RpiA/CoA transferase-like"/>
    <property type="match status" value="1"/>
</dbReference>
<gene>
    <name evidence="2" type="ordered locus">Desdi_2153</name>
</gene>
<keyword evidence="3" id="KW-1185">Reference proteome</keyword>
<dbReference type="PANTHER" id="PTHR43682">
    <property type="entry name" value="LACTATE UTILIZATION PROTEIN C"/>
    <property type="match status" value="1"/>
</dbReference>
<sequence length="191" mass="20916">MEELNHLYERFEAKLQAVSGECYRTQTLEEAEALIAKILKDKGIGNVAMVHSPMVAAMNLDKKLTDHGITVFTDRYHEVTPTVGAGITEMKWAISELGTLVQYAEDVNERLCSSFTPLHIALVQTSTLLPDIMTALATVHREPRIPGFVGFITGPSRTSDIERVLTIGVHGPEQLVVVFVDEQAGEGVVNG</sequence>
<dbReference type="HOGENOM" id="CLU_090664_1_3_9"/>